<dbReference type="SUPFAM" id="SSF51703">
    <property type="entry name" value="Cobalamin (vitamin B12)-dependent enzymes"/>
    <property type="match status" value="1"/>
</dbReference>
<accession>A0AAE3UCD6</accession>
<dbReference type="AlphaFoldDB" id="A0AAE3UCD6"/>
<dbReference type="InterPro" id="IPR016176">
    <property type="entry name" value="Cbl-dep_enz_cat"/>
</dbReference>
<dbReference type="Gene3D" id="3.20.20.240">
    <property type="entry name" value="Methylmalonyl-CoA mutase"/>
    <property type="match status" value="1"/>
</dbReference>
<dbReference type="Proteomes" id="UP001232063">
    <property type="component" value="Unassembled WGS sequence"/>
</dbReference>
<dbReference type="PANTHER" id="PTHR48101:SF1">
    <property type="entry name" value="METHYLMALONYL-COA MUTASE, LARGE SUBUNIT"/>
    <property type="match status" value="1"/>
</dbReference>
<reference evidence="2" key="1">
    <citation type="submission" date="2023-05" db="EMBL/GenBank/DDBJ databases">
        <authorList>
            <person name="Zhang X."/>
        </authorList>
    </citation>
    <scope>NUCLEOTIDE SEQUENCE</scope>
    <source>
        <strain evidence="2">BD1B2-1</strain>
    </source>
</reference>
<dbReference type="Pfam" id="PF01642">
    <property type="entry name" value="MM_CoA_mutase"/>
    <property type="match status" value="1"/>
</dbReference>
<protein>
    <submittedName>
        <fullName evidence="2">Methylmalonyl-CoA mutase family protein</fullName>
    </submittedName>
</protein>
<evidence type="ECO:0000259" key="1">
    <source>
        <dbReference type="Pfam" id="PF01642"/>
    </source>
</evidence>
<feature type="domain" description="Methylmalonyl-CoA mutase alpha/beta chain catalytic" evidence="1">
    <location>
        <begin position="124"/>
        <end position="410"/>
    </location>
</feature>
<dbReference type="GO" id="GO:0016866">
    <property type="term" value="F:intramolecular transferase activity"/>
    <property type="evidence" value="ECO:0007669"/>
    <property type="project" value="InterPro"/>
</dbReference>
<evidence type="ECO:0000313" key="2">
    <source>
        <dbReference type="EMBL" id="MDJ1500788.1"/>
    </source>
</evidence>
<proteinExistence type="predicted"/>
<keyword evidence="3" id="KW-1185">Reference proteome</keyword>
<gene>
    <name evidence="2" type="ORF">QNI22_09025</name>
</gene>
<dbReference type="RefSeq" id="WP_314510315.1">
    <property type="nucleotide sequence ID" value="NZ_JASJOU010000002.1"/>
</dbReference>
<evidence type="ECO:0000313" key="3">
    <source>
        <dbReference type="Proteomes" id="UP001232063"/>
    </source>
</evidence>
<dbReference type="EMBL" id="JASJOU010000002">
    <property type="protein sequence ID" value="MDJ1500788.1"/>
    <property type="molecule type" value="Genomic_DNA"/>
</dbReference>
<sequence>MQFDDFAGITQEEWKQLILKTIKAETQEEKLRIYTQKLIQHPEPGIEIQPFYTKEDVVGLEYLQGFHQLWAQTRQTTGWINIENIIVYDEINANQQAKDALTKGATGIRFNLLNRPGGKPMLNGGITTEHFFDLSVLLEGIFLSRTPVYFHLRHTQLENLSNYLQEAENDVSTLMGGIIFEEIALSAILPDEFTNEALIQSLQANSLFTTHTPYFKPLIIEPVGEPLDDNTEMETFALPMVTSLEYQLQTIVKLIDDLETILPLIDILSKVGFIVDIGDYYFMEIAKLRALRLIWWQIGRTFHPEANLIDVFIYAQTTMLVPPVDEPYHSLLTNTTQAMSAIIGGCDALAVQPAAFTNPQDIILGKHIARNVSAILQEESYFDKVADIGAGSYLIENLTHQIAKAVWDRLSV</sequence>
<name>A0AAE3UCD6_9BACT</name>
<dbReference type="InterPro" id="IPR006099">
    <property type="entry name" value="MeMalonylCoA_mutase_a/b_cat"/>
</dbReference>
<dbReference type="PANTHER" id="PTHR48101">
    <property type="entry name" value="METHYLMALONYL-COA MUTASE, MITOCHONDRIAL-RELATED"/>
    <property type="match status" value="1"/>
</dbReference>
<dbReference type="GO" id="GO:0031419">
    <property type="term" value="F:cobalamin binding"/>
    <property type="evidence" value="ECO:0007669"/>
    <property type="project" value="InterPro"/>
</dbReference>
<comment type="caution">
    <text evidence="2">The sequence shown here is derived from an EMBL/GenBank/DDBJ whole genome shotgun (WGS) entry which is preliminary data.</text>
</comment>
<organism evidence="2 3">
    <name type="scientific">Xanthocytophaga agilis</name>
    <dbReference type="NCBI Taxonomy" id="3048010"/>
    <lineage>
        <taxon>Bacteria</taxon>
        <taxon>Pseudomonadati</taxon>
        <taxon>Bacteroidota</taxon>
        <taxon>Cytophagia</taxon>
        <taxon>Cytophagales</taxon>
        <taxon>Rhodocytophagaceae</taxon>
        <taxon>Xanthocytophaga</taxon>
    </lineage>
</organism>